<organism evidence="4 5">
    <name type="scientific">Candidatus Gottesmanbacteria bacterium RIFCSPHIGHO2_02_FULL_39_11</name>
    <dbReference type="NCBI Taxonomy" id="1798382"/>
    <lineage>
        <taxon>Bacteria</taxon>
        <taxon>Candidatus Gottesmaniibacteriota</taxon>
    </lineage>
</organism>
<dbReference type="GO" id="GO:0000160">
    <property type="term" value="P:phosphorelay signal transduction system"/>
    <property type="evidence" value="ECO:0007669"/>
    <property type="project" value="InterPro"/>
</dbReference>
<dbReference type="InterPro" id="IPR001789">
    <property type="entry name" value="Sig_transdc_resp-reg_receiver"/>
</dbReference>
<accession>A0A1F5ZTC9</accession>
<evidence type="ECO:0000256" key="2">
    <source>
        <dbReference type="PROSITE-ProRule" id="PRU00169"/>
    </source>
</evidence>
<protein>
    <recommendedName>
        <fullName evidence="3">Response regulatory domain-containing protein</fullName>
    </recommendedName>
</protein>
<dbReference type="Pfam" id="PF00072">
    <property type="entry name" value="Response_reg"/>
    <property type="match status" value="1"/>
</dbReference>
<dbReference type="InterPro" id="IPR011006">
    <property type="entry name" value="CheY-like_superfamily"/>
</dbReference>
<reference evidence="4 5" key="1">
    <citation type="journal article" date="2016" name="Nat. Commun.">
        <title>Thousands of microbial genomes shed light on interconnected biogeochemical processes in an aquifer system.</title>
        <authorList>
            <person name="Anantharaman K."/>
            <person name="Brown C.T."/>
            <person name="Hug L.A."/>
            <person name="Sharon I."/>
            <person name="Castelle C.J."/>
            <person name="Probst A.J."/>
            <person name="Thomas B.C."/>
            <person name="Singh A."/>
            <person name="Wilkins M.J."/>
            <person name="Karaoz U."/>
            <person name="Brodie E.L."/>
            <person name="Williams K.H."/>
            <person name="Hubbard S.S."/>
            <person name="Banfield J.F."/>
        </authorList>
    </citation>
    <scope>NUCLEOTIDE SEQUENCE [LARGE SCALE GENOMIC DNA]</scope>
</reference>
<evidence type="ECO:0000313" key="4">
    <source>
        <dbReference type="EMBL" id="OGG15738.1"/>
    </source>
</evidence>
<dbReference type="EMBL" id="MFJL01000019">
    <property type="protein sequence ID" value="OGG15738.1"/>
    <property type="molecule type" value="Genomic_DNA"/>
</dbReference>
<dbReference type="Proteomes" id="UP000176923">
    <property type="component" value="Unassembled WGS sequence"/>
</dbReference>
<dbReference type="PANTHER" id="PTHR44591:SF3">
    <property type="entry name" value="RESPONSE REGULATORY DOMAIN-CONTAINING PROTEIN"/>
    <property type="match status" value="1"/>
</dbReference>
<gene>
    <name evidence="4" type="ORF">A3D77_01795</name>
</gene>
<dbReference type="PANTHER" id="PTHR44591">
    <property type="entry name" value="STRESS RESPONSE REGULATOR PROTEIN 1"/>
    <property type="match status" value="1"/>
</dbReference>
<evidence type="ECO:0000259" key="3">
    <source>
        <dbReference type="PROSITE" id="PS50110"/>
    </source>
</evidence>
<name>A0A1F5ZTC9_9BACT</name>
<dbReference type="STRING" id="1798382.A3D77_01795"/>
<feature type="modified residue" description="4-aspartylphosphate" evidence="2">
    <location>
        <position position="62"/>
    </location>
</feature>
<sequence length="140" mass="15559">MPDQAPDQLKGKKILVVEDELYLRELYVEILKEEGFDVADAADGQKAYEEIGKGGFDLILLDIMLPKMDGLTILKMIRENPPVNPNKAIVMLTNLGHDSSISEAISLGARGYMIKSDYTPEELIKEVRHYLTEAPPTAAN</sequence>
<feature type="domain" description="Response regulatory" evidence="3">
    <location>
        <begin position="13"/>
        <end position="130"/>
    </location>
</feature>
<dbReference type="Gene3D" id="3.40.50.2300">
    <property type="match status" value="1"/>
</dbReference>
<evidence type="ECO:0000256" key="1">
    <source>
        <dbReference type="ARBA" id="ARBA00022553"/>
    </source>
</evidence>
<keyword evidence="1 2" id="KW-0597">Phosphoprotein</keyword>
<comment type="caution">
    <text evidence="4">The sequence shown here is derived from an EMBL/GenBank/DDBJ whole genome shotgun (WGS) entry which is preliminary data.</text>
</comment>
<proteinExistence type="predicted"/>
<dbReference type="CDD" id="cd17574">
    <property type="entry name" value="REC_OmpR"/>
    <property type="match status" value="1"/>
</dbReference>
<dbReference type="SUPFAM" id="SSF52172">
    <property type="entry name" value="CheY-like"/>
    <property type="match status" value="1"/>
</dbReference>
<dbReference type="SMART" id="SM00448">
    <property type="entry name" value="REC"/>
    <property type="match status" value="1"/>
</dbReference>
<dbReference type="AlphaFoldDB" id="A0A1F5ZTC9"/>
<dbReference type="InterPro" id="IPR050595">
    <property type="entry name" value="Bact_response_regulator"/>
</dbReference>
<dbReference type="PROSITE" id="PS50110">
    <property type="entry name" value="RESPONSE_REGULATORY"/>
    <property type="match status" value="1"/>
</dbReference>
<evidence type="ECO:0000313" key="5">
    <source>
        <dbReference type="Proteomes" id="UP000176923"/>
    </source>
</evidence>